<dbReference type="Proteomes" id="UP001501842">
    <property type="component" value="Unassembled WGS sequence"/>
</dbReference>
<keyword evidence="3" id="KW-1185">Reference proteome</keyword>
<sequence>MNKVLASLVSGTALTAALVALQPPAPAEAKGISLTGSPSRLTLKINKVYQSRPLWCAPTGASVSLAKLGIKVGQKTLAKKMKTRSPYGTYDYDAVRVLNSYAAKKGYRFSLVYDVNKPGRLAKRVVHDVGVLRKAVPLQVYMKRLPWYKGLIDGNPGHLIVAYGYDKKAKTVTVWDPYNYYFNGGTHVIPLKKLAKATQSTDGAAGMFYLTKN</sequence>
<organism evidence="2 3">
    <name type="scientific">Actinocorallia aurantiaca</name>
    <dbReference type="NCBI Taxonomy" id="46204"/>
    <lineage>
        <taxon>Bacteria</taxon>
        <taxon>Bacillati</taxon>
        <taxon>Actinomycetota</taxon>
        <taxon>Actinomycetes</taxon>
        <taxon>Streptosporangiales</taxon>
        <taxon>Thermomonosporaceae</taxon>
        <taxon>Actinocorallia</taxon>
    </lineage>
</organism>
<dbReference type="EMBL" id="BAAATZ010000003">
    <property type="protein sequence ID" value="GAA2720611.1"/>
    <property type="molecule type" value="Genomic_DNA"/>
</dbReference>
<name>A0ABN3TX09_9ACTN</name>
<comment type="caution">
    <text evidence="2">The sequence shown here is derived from an EMBL/GenBank/DDBJ whole genome shotgun (WGS) entry which is preliminary data.</text>
</comment>
<proteinExistence type="predicted"/>
<dbReference type="Gene3D" id="3.90.70.10">
    <property type="entry name" value="Cysteine proteinases"/>
    <property type="match status" value="1"/>
</dbReference>
<accession>A0ABN3TX09</accession>
<evidence type="ECO:0000313" key="3">
    <source>
        <dbReference type="Proteomes" id="UP001501842"/>
    </source>
</evidence>
<dbReference type="RefSeq" id="WP_344448844.1">
    <property type="nucleotide sequence ID" value="NZ_BAAATZ010000003.1"/>
</dbReference>
<reference evidence="2 3" key="1">
    <citation type="journal article" date="2019" name="Int. J. Syst. Evol. Microbiol.">
        <title>The Global Catalogue of Microorganisms (GCM) 10K type strain sequencing project: providing services to taxonomists for standard genome sequencing and annotation.</title>
        <authorList>
            <consortium name="The Broad Institute Genomics Platform"/>
            <consortium name="The Broad Institute Genome Sequencing Center for Infectious Disease"/>
            <person name="Wu L."/>
            <person name="Ma J."/>
        </authorList>
    </citation>
    <scope>NUCLEOTIDE SEQUENCE [LARGE SCALE GENOMIC DNA]</scope>
    <source>
        <strain evidence="2 3">JCM 8201</strain>
    </source>
</reference>
<protein>
    <recommendedName>
        <fullName evidence="1">Peptidase C39-like domain-containing protein</fullName>
    </recommendedName>
</protein>
<feature type="domain" description="Peptidase C39-like" evidence="1">
    <location>
        <begin position="48"/>
        <end position="178"/>
    </location>
</feature>
<gene>
    <name evidence="2" type="ORF">GCM10010439_08960</name>
</gene>
<evidence type="ECO:0000259" key="1">
    <source>
        <dbReference type="Pfam" id="PF13529"/>
    </source>
</evidence>
<dbReference type="InterPro" id="IPR039564">
    <property type="entry name" value="Peptidase_C39-like"/>
</dbReference>
<evidence type="ECO:0000313" key="2">
    <source>
        <dbReference type="EMBL" id="GAA2720611.1"/>
    </source>
</evidence>
<dbReference type="Pfam" id="PF13529">
    <property type="entry name" value="Peptidase_C39_2"/>
    <property type="match status" value="1"/>
</dbReference>